<reference evidence="1 2" key="1">
    <citation type="journal article" date="2010" name="PLoS ONE">
        <title>The genome sequence of the rumen methanogen Methanobrevibacter ruminantium reveals new possibilities for controlling ruminant methane emissions.</title>
        <authorList>
            <person name="Leahy S.C."/>
            <person name="Kelly W.J."/>
            <person name="Altermann E."/>
            <person name="Ronimus R.S."/>
            <person name="Yeoman C.J."/>
            <person name="Pacheco D.M."/>
            <person name="Li D."/>
            <person name="Kong Z."/>
            <person name="McTavish S."/>
            <person name="Sang C."/>
            <person name="Lambie S.C."/>
            <person name="Janssen P.H."/>
            <person name="Dey D."/>
            <person name="Attwood G.T."/>
        </authorList>
    </citation>
    <scope>NUCLEOTIDE SEQUENCE [LARGE SCALE GENOMIC DNA]</scope>
    <source>
        <strain evidence="2">ATCC 35063 / DSM 1093 / JCM 13430 / OCM 146 / M1</strain>
    </source>
</reference>
<gene>
    <name evidence="1" type="ordered locus">mru_1966</name>
</gene>
<protein>
    <submittedName>
        <fullName evidence="1">Uncharacterized protein</fullName>
    </submittedName>
</protein>
<dbReference type="HOGENOM" id="CLU_2447719_0_0_2"/>
<dbReference type="KEGG" id="mru:mru_1966"/>
<accession>D3E092</accession>
<evidence type="ECO:0000313" key="1">
    <source>
        <dbReference type="EMBL" id="ADC47816.1"/>
    </source>
</evidence>
<proteinExistence type="predicted"/>
<evidence type="ECO:0000313" key="2">
    <source>
        <dbReference type="Proteomes" id="UP000008680"/>
    </source>
</evidence>
<dbReference type="RefSeq" id="WP_012956764.1">
    <property type="nucleotide sequence ID" value="NC_013790.1"/>
</dbReference>
<dbReference type="PATRIC" id="fig|634498.28.peg.1967"/>
<dbReference type="Proteomes" id="UP000008680">
    <property type="component" value="Chromosome"/>
</dbReference>
<dbReference type="STRING" id="634498.mru_1966"/>
<sequence length="89" mass="10131">MKGKDKCELLKNIRQKIADENNIEYTAVECTFQGDCTGTCPKCESELEYLDKELEKKQNAGENINIKNIFSSDDFDKSEYGLLDENILG</sequence>
<dbReference type="EMBL" id="CP001719">
    <property type="protein sequence ID" value="ADC47816.1"/>
    <property type="molecule type" value="Genomic_DNA"/>
</dbReference>
<dbReference type="GeneID" id="8771636"/>
<name>D3E092_METRM</name>
<organism evidence="1 2">
    <name type="scientific">Methanobrevibacter ruminantium (strain ATCC 35063 / DSM 1093 / JCM 13430 / OCM 146 / M1)</name>
    <name type="common">Methanobacterium ruminantium</name>
    <dbReference type="NCBI Taxonomy" id="634498"/>
    <lineage>
        <taxon>Archaea</taxon>
        <taxon>Methanobacteriati</taxon>
        <taxon>Methanobacteriota</taxon>
        <taxon>Methanomada group</taxon>
        <taxon>Methanobacteria</taxon>
        <taxon>Methanobacteriales</taxon>
        <taxon>Methanobacteriaceae</taxon>
        <taxon>Methanobrevibacter</taxon>
    </lineage>
</organism>
<keyword evidence="2" id="KW-1185">Reference proteome</keyword>
<dbReference type="AlphaFoldDB" id="D3E092"/>